<protein>
    <recommendedName>
        <fullName evidence="9 10">Protein translocase subunit SecY</fullName>
    </recommendedName>
</protein>
<gene>
    <name evidence="10 12" type="primary">secY</name>
    <name evidence="12" type="ORF">SH1V18_09160</name>
</gene>
<name>A0A9W5Y9L1_9FIRM</name>
<evidence type="ECO:0000256" key="10">
    <source>
        <dbReference type="HAMAP-Rule" id="MF_01465"/>
    </source>
</evidence>
<feature type="transmembrane region" description="Helical" evidence="10">
    <location>
        <begin position="73"/>
        <end position="95"/>
    </location>
</feature>
<keyword evidence="3 10" id="KW-0813">Transport</keyword>
<feature type="transmembrane region" description="Helical" evidence="10">
    <location>
        <begin position="20"/>
        <end position="39"/>
    </location>
</feature>
<dbReference type="InterPro" id="IPR026593">
    <property type="entry name" value="SecY"/>
</dbReference>
<dbReference type="SUPFAM" id="SSF103491">
    <property type="entry name" value="Preprotein translocase SecY subunit"/>
    <property type="match status" value="1"/>
</dbReference>
<dbReference type="Pfam" id="PF00344">
    <property type="entry name" value="SecY"/>
    <property type="match status" value="1"/>
</dbReference>
<evidence type="ECO:0000256" key="3">
    <source>
        <dbReference type="ARBA" id="ARBA00022448"/>
    </source>
</evidence>
<dbReference type="EMBL" id="BRLB01000001">
    <property type="protein sequence ID" value="GKX28436.1"/>
    <property type="molecule type" value="Genomic_DNA"/>
</dbReference>
<dbReference type="InterPro" id="IPR002208">
    <property type="entry name" value="SecY/SEC61-alpha"/>
</dbReference>
<evidence type="ECO:0000256" key="2">
    <source>
        <dbReference type="ARBA" id="ARBA00005751"/>
    </source>
</evidence>
<dbReference type="PROSITE" id="PS00756">
    <property type="entry name" value="SECY_2"/>
    <property type="match status" value="1"/>
</dbReference>
<feature type="transmembrane region" description="Helical" evidence="10">
    <location>
        <begin position="357"/>
        <end position="379"/>
    </location>
</feature>
<dbReference type="InterPro" id="IPR030659">
    <property type="entry name" value="SecY_CS"/>
</dbReference>
<keyword evidence="4 10" id="KW-0812">Transmembrane</keyword>
<accession>A0A9W5Y9L1</accession>
<dbReference type="RefSeq" id="WP_281812694.1">
    <property type="nucleotide sequence ID" value="NZ_BRLB01000001.1"/>
</dbReference>
<dbReference type="GO" id="GO:0006605">
    <property type="term" value="P:protein targeting"/>
    <property type="evidence" value="ECO:0007669"/>
    <property type="project" value="UniProtKB-UniRule"/>
</dbReference>
<dbReference type="InterPro" id="IPR023201">
    <property type="entry name" value="SecY_dom_sf"/>
</dbReference>
<sequence length="423" mass="46962">MFKTLRDAFKVPDLRKKIIYTMLMFFAIRIGAHIRIPLINPEVVQQMFNQADDSGLFQMFNAFSGGAFKDMTLFAMGITPYITSSIIMNLLTIAVPKLEEMQKEGEEGRKKIAKLTRYGTIILALLQSIAISIGLGRTLFYDYNIISVIIAVTAMTAGTAFLMWVGEQITVKGVGNGISLIIFINIISRLPYGTQSLYEYATDANKLIPVIILLIIYVLMVAFVVLIQLGERRIPVQYAKRMQGRKVYGGQSTHIPLKVNMAGVIPVIFASSLLQFPGTITRFFGEPEGFWASVINFLNITNWSGAILYFVLILFFAYFYTSIIFNPIEVANNMKKNGGFVPGIRPGKPTIDYMTNVLNKIVLIGALALALIALLPVILSKAFAMNVTFGGTSLIIVVGVALETIKQIESQMVMRHYKGFLNA</sequence>
<comment type="subunit">
    <text evidence="10">Component of the Sec protein translocase complex. Heterotrimer consisting of SecY, SecE and SecG subunits. The heterotrimers can form oligomers, although 1 heterotrimer is thought to be able to translocate proteins. Interacts with the ribosome. Interacts with SecDF, and other proteins may be involved. Interacts with SecA.</text>
</comment>
<dbReference type="GO" id="GO:0065002">
    <property type="term" value="P:intracellular protein transmembrane transport"/>
    <property type="evidence" value="ECO:0007669"/>
    <property type="project" value="UniProtKB-UniRule"/>
</dbReference>
<dbReference type="NCBIfam" id="TIGR00967">
    <property type="entry name" value="3a0501s007"/>
    <property type="match status" value="1"/>
</dbReference>
<dbReference type="FunFam" id="1.10.3370.10:FF:000001">
    <property type="entry name" value="Preprotein translocase subunit SecY"/>
    <property type="match status" value="1"/>
</dbReference>
<keyword evidence="8 10" id="KW-0472">Membrane</keyword>
<dbReference type="HAMAP" id="MF_01465">
    <property type="entry name" value="SecY"/>
    <property type="match status" value="1"/>
</dbReference>
<reference evidence="12" key="1">
    <citation type="submission" date="2022-06" db="EMBL/GenBank/DDBJ databases">
        <title>Vallitalea longa sp. nov., an anaerobic bacterium isolated from marine sediment.</title>
        <authorList>
            <person name="Hirano S."/>
            <person name="Terahara T."/>
            <person name="Mori K."/>
            <person name="Hamada M."/>
            <person name="Matsumoto R."/>
            <person name="Kobayashi T."/>
        </authorList>
    </citation>
    <scope>NUCLEOTIDE SEQUENCE</scope>
    <source>
        <strain evidence="12">SH18-1</strain>
    </source>
</reference>
<keyword evidence="13" id="KW-1185">Reference proteome</keyword>
<evidence type="ECO:0000313" key="12">
    <source>
        <dbReference type="EMBL" id="GKX28436.1"/>
    </source>
</evidence>
<dbReference type="PIRSF" id="PIRSF004557">
    <property type="entry name" value="SecY"/>
    <property type="match status" value="1"/>
</dbReference>
<comment type="function">
    <text evidence="10">The central subunit of the protein translocation channel SecYEG. Consists of two halves formed by TMs 1-5 and 6-10. These two domains form a lateral gate at the front which open onto the bilayer between TMs 2 and 7, and are clamped together by SecE at the back. The channel is closed by both a pore ring composed of hydrophobic SecY resides and a short helix (helix 2A) on the extracellular side of the membrane which forms a plug. The plug probably moves laterally to allow the channel to open. The ring and the pore may move independently.</text>
</comment>
<dbReference type="GO" id="GO:0005886">
    <property type="term" value="C:plasma membrane"/>
    <property type="evidence" value="ECO:0007669"/>
    <property type="project" value="UniProtKB-SubCell"/>
</dbReference>
<evidence type="ECO:0000256" key="9">
    <source>
        <dbReference type="ARBA" id="ARBA00039733"/>
    </source>
</evidence>
<evidence type="ECO:0000256" key="6">
    <source>
        <dbReference type="ARBA" id="ARBA00022989"/>
    </source>
</evidence>
<evidence type="ECO:0000256" key="8">
    <source>
        <dbReference type="ARBA" id="ARBA00023136"/>
    </source>
</evidence>
<keyword evidence="6 10" id="KW-1133">Transmembrane helix</keyword>
<evidence type="ECO:0000313" key="13">
    <source>
        <dbReference type="Proteomes" id="UP001144256"/>
    </source>
</evidence>
<feature type="transmembrane region" description="Helical" evidence="10">
    <location>
        <begin position="207"/>
        <end position="227"/>
    </location>
</feature>
<feature type="transmembrane region" description="Helical" evidence="10">
    <location>
        <begin position="141"/>
        <end position="162"/>
    </location>
</feature>
<dbReference type="Gene3D" id="1.10.3370.10">
    <property type="entry name" value="SecY subunit domain"/>
    <property type="match status" value="1"/>
</dbReference>
<comment type="subcellular location">
    <subcellularLocation>
        <location evidence="10">Cell membrane</location>
        <topology evidence="10">Multi-pass membrane protein</topology>
    </subcellularLocation>
    <subcellularLocation>
        <location evidence="1">Membrane</location>
        <topology evidence="1">Multi-pass membrane protein</topology>
    </subcellularLocation>
</comment>
<dbReference type="PRINTS" id="PR00303">
    <property type="entry name" value="SECYTRNLCASE"/>
</dbReference>
<evidence type="ECO:0000256" key="1">
    <source>
        <dbReference type="ARBA" id="ARBA00004141"/>
    </source>
</evidence>
<dbReference type="PANTHER" id="PTHR10906">
    <property type="entry name" value="SECY/SEC61-ALPHA FAMILY MEMBER"/>
    <property type="match status" value="1"/>
</dbReference>
<feature type="transmembrane region" description="Helical" evidence="10">
    <location>
        <begin position="255"/>
        <end position="274"/>
    </location>
</feature>
<dbReference type="Proteomes" id="UP001144256">
    <property type="component" value="Unassembled WGS sequence"/>
</dbReference>
<feature type="transmembrane region" description="Helical" evidence="10">
    <location>
        <begin position="385"/>
        <end position="405"/>
    </location>
</feature>
<comment type="caution">
    <text evidence="12">The sequence shown here is derived from an EMBL/GenBank/DDBJ whole genome shotgun (WGS) entry which is preliminary data.</text>
</comment>
<feature type="transmembrane region" description="Helical" evidence="10">
    <location>
        <begin position="169"/>
        <end position="187"/>
    </location>
</feature>
<keyword evidence="7 10" id="KW-0811">Translocation</keyword>
<proteinExistence type="inferred from homology"/>
<dbReference type="GO" id="GO:0043952">
    <property type="term" value="P:protein transport by the Sec complex"/>
    <property type="evidence" value="ECO:0007669"/>
    <property type="project" value="UniProtKB-UniRule"/>
</dbReference>
<evidence type="ECO:0000256" key="7">
    <source>
        <dbReference type="ARBA" id="ARBA00023010"/>
    </source>
</evidence>
<evidence type="ECO:0000256" key="5">
    <source>
        <dbReference type="ARBA" id="ARBA00022927"/>
    </source>
</evidence>
<evidence type="ECO:0000256" key="4">
    <source>
        <dbReference type="ARBA" id="ARBA00022692"/>
    </source>
</evidence>
<comment type="similarity">
    <text evidence="2 10 11">Belongs to the SecY/SEC61-alpha family.</text>
</comment>
<organism evidence="12 13">
    <name type="scientific">Vallitalea longa</name>
    <dbReference type="NCBI Taxonomy" id="2936439"/>
    <lineage>
        <taxon>Bacteria</taxon>
        <taxon>Bacillati</taxon>
        <taxon>Bacillota</taxon>
        <taxon>Clostridia</taxon>
        <taxon>Lachnospirales</taxon>
        <taxon>Vallitaleaceae</taxon>
        <taxon>Vallitalea</taxon>
    </lineage>
</organism>
<feature type="transmembrane region" description="Helical" evidence="10">
    <location>
        <begin position="115"/>
        <end position="135"/>
    </location>
</feature>
<dbReference type="AlphaFoldDB" id="A0A9W5Y9L1"/>
<evidence type="ECO:0000256" key="11">
    <source>
        <dbReference type="RuleBase" id="RU004349"/>
    </source>
</evidence>
<keyword evidence="5 10" id="KW-0653">Protein transport</keyword>
<keyword evidence="10" id="KW-1003">Cell membrane</keyword>
<feature type="transmembrane region" description="Helical" evidence="10">
    <location>
        <begin position="306"/>
        <end position="326"/>
    </location>
</feature>